<keyword evidence="4" id="KW-0238">DNA-binding</keyword>
<evidence type="ECO:0000313" key="10">
    <source>
        <dbReference type="Proteomes" id="UP000229329"/>
    </source>
</evidence>
<dbReference type="OrthoDB" id="2547276at2"/>
<evidence type="ECO:0000256" key="7">
    <source>
        <dbReference type="ARBA" id="ARBA00023308"/>
    </source>
</evidence>
<dbReference type="SMART" id="SM00342">
    <property type="entry name" value="HTH_ARAC"/>
    <property type="match status" value="1"/>
</dbReference>
<dbReference type="PANTHER" id="PTHR43280:SF28">
    <property type="entry name" value="HTH-TYPE TRANSCRIPTIONAL ACTIVATOR RHAS"/>
    <property type="match status" value="1"/>
</dbReference>
<comment type="caution">
    <text evidence="9">The sequence shown here is derived from an EMBL/GenBank/DDBJ whole genome shotgun (WGS) entry which is preliminary data.</text>
</comment>
<keyword evidence="3" id="KW-0805">Transcription regulation</keyword>
<sequence>MRDKMIMKLYAKEFFSQKQQSLSIEPRAPQDNFPEHTHHDFDEIVIVTEGKGRHILNGYPHELYAGMILYIEAQDHHLYENVENLHLTNILFRDLNHFQFLHNIGDLLATMKPEKSLYQVINKKHLTKALPLIDKLSTQSQLEPLQQESQFFQLLTLIKQQQFDIQGVGNNEEKSMQMLNFLQHNFTENIEWESLAQQFSLPLRTLYRYIKNQTGETPQNYLNKLRLFEAYYQILYTDKAITDIAYDCGFNDSSYFSTCFKREFRLSPRELRGIK</sequence>
<dbReference type="InterPro" id="IPR018060">
    <property type="entry name" value="HTH_AraC"/>
</dbReference>
<dbReference type="InterPro" id="IPR011051">
    <property type="entry name" value="RmlC_Cupin_sf"/>
</dbReference>
<dbReference type="InterPro" id="IPR020449">
    <property type="entry name" value="Tscrpt_reg_AraC-type_HTH"/>
</dbReference>
<evidence type="ECO:0000256" key="2">
    <source>
        <dbReference type="ARBA" id="ARBA00022737"/>
    </source>
</evidence>
<evidence type="ECO:0000256" key="5">
    <source>
        <dbReference type="ARBA" id="ARBA00023159"/>
    </source>
</evidence>
<organism evidence="9 10">
    <name type="scientific">Conservatibacter flavescens</name>
    <dbReference type="NCBI Taxonomy" id="28161"/>
    <lineage>
        <taxon>Bacteria</taxon>
        <taxon>Pseudomonadati</taxon>
        <taxon>Pseudomonadota</taxon>
        <taxon>Gammaproteobacteria</taxon>
        <taxon>Pasteurellales</taxon>
        <taxon>Pasteurellaceae</taxon>
        <taxon>Conservatibacter</taxon>
    </lineage>
</organism>
<dbReference type="InterPro" id="IPR009057">
    <property type="entry name" value="Homeodomain-like_sf"/>
</dbReference>
<name>A0A2M8S0N1_9PAST</name>
<dbReference type="PANTHER" id="PTHR43280">
    <property type="entry name" value="ARAC-FAMILY TRANSCRIPTIONAL REGULATOR"/>
    <property type="match status" value="1"/>
</dbReference>
<evidence type="ECO:0000256" key="4">
    <source>
        <dbReference type="ARBA" id="ARBA00023125"/>
    </source>
</evidence>
<evidence type="ECO:0000259" key="8">
    <source>
        <dbReference type="PROSITE" id="PS01124"/>
    </source>
</evidence>
<dbReference type="Gene3D" id="1.10.10.60">
    <property type="entry name" value="Homeodomain-like"/>
    <property type="match status" value="2"/>
</dbReference>
<reference evidence="9 10" key="1">
    <citation type="submission" date="2017-11" db="EMBL/GenBank/DDBJ databases">
        <title>Reclassification of Bisgaard taxon 7 as Conservatibacter flavescens gen. nov., sp. nov.</title>
        <authorList>
            <person name="Christensen H."/>
        </authorList>
    </citation>
    <scope>NUCLEOTIDE SEQUENCE [LARGE SCALE GENOMIC DNA]</scope>
    <source>
        <strain evidence="9 10">7_4</strain>
    </source>
</reference>
<evidence type="ECO:0000256" key="6">
    <source>
        <dbReference type="ARBA" id="ARBA00023163"/>
    </source>
</evidence>
<dbReference type="Pfam" id="PF12833">
    <property type="entry name" value="HTH_18"/>
    <property type="match status" value="1"/>
</dbReference>
<dbReference type="Proteomes" id="UP000229329">
    <property type="component" value="Unassembled WGS sequence"/>
</dbReference>
<protein>
    <submittedName>
        <fullName evidence="9">HTH-type transcriptional activator RhaS</fullName>
    </submittedName>
</protein>
<dbReference type="InterPro" id="IPR014710">
    <property type="entry name" value="RmlC-like_jellyroll"/>
</dbReference>
<keyword evidence="7" id="KW-0684">Rhamnose metabolism</keyword>
<dbReference type="SUPFAM" id="SSF51182">
    <property type="entry name" value="RmlC-like cupins"/>
    <property type="match status" value="1"/>
</dbReference>
<keyword evidence="2" id="KW-0677">Repeat</keyword>
<dbReference type="InterPro" id="IPR003313">
    <property type="entry name" value="AraC-bd"/>
</dbReference>
<keyword evidence="1" id="KW-0963">Cytoplasm</keyword>
<keyword evidence="5" id="KW-0010">Activator</keyword>
<dbReference type="Gene3D" id="2.60.120.10">
    <property type="entry name" value="Jelly Rolls"/>
    <property type="match status" value="1"/>
</dbReference>
<dbReference type="SUPFAM" id="SSF46689">
    <property type="entry name" value="Homeodomain-like"/>
    <property type="match status" value="1"/>
</dbReference>
<dbReference type="InterPro" id="IPR047220">
    <property type="entry name" value="RhaR_RhaS-like_N"/>
</dbReference>
<dbReference type="PROSITE" id="PS01124">
    <property type="entry name" value="HTH_ARAC_FAMILY_2"/>
    <property type="match status" value="1"/>
</dbReference>
<gene>
    <name evidence="9" type="ORF">CVP05_10425</name>
</gene>
<proteinExistence type="predicted"/>
<dbReference type="PRINTS" id="PR00032">
    <property type="entry name" value="HTHARAC"/>
</dbReference>
<feature type="domain" description="HTH araC/xylS-type" evidence="8">
    <location>
        <begin position="176"/>
        <end position="274"/>
    </location>
</feature>
<dbReference type="CDD" id="cd06977">
    <property type="entry name" value="cupin_RhaR_RhaS-like_N"/>
    <property type="match status" value="1"/>
</dbReference>
<evidence type="ECO:0000256" key="3">
    <source>
        <dbReference type="ARBA" id="ARBA00023015"/>
    </source>
</evidence>
<dbReference type="NCBIfam" id="NF010028">
    <property type="entry name" value="PRK13503.1"/>
    <property type="match status" value="1"/>
</dbReference>
<keyword evidence="6" id="KW-0804">Transcription</keyword>
<dbReference type="GO" id="GO:0043565">
    <property type="term" value="F:sequence-specific DNA binding"/>
    <property type="evidence" value="ECO:0007669"/>
    <property type="project" value="InterPro"/>
</dbReference>
<evidence type="ECO:0000313" key="9">
    <source>
        <dbReference type="EMBL" id="PJG84678.1"/>
    </source>
</evidence>
<evidence type="ECO:0000256" key="1">
    <source>
        <dbReference type="ARBA" id="ARBA00022490"/>
    </source>
</evidence>
<accession>A0A2M8S0N1</accession>
<dbReference type="AlphaFoldDB" id="A0A2M8S0N1"/>
<dbReference type="Pfam" id="PF02311">
    <property type="entry name" value="AraC_binding"/>
    <property type="match status" value="1"/>
</dbReference>
<keyword evidence="10" id="KW-1185">Reference proteome</keyword>
<dbReference type="EMBL" id="PHHA01000026">
    <property type="protein sequence ID" value="PJG84678.1"/>
    <property type="molecule type" value="Genomic_DNA"/>
</dbReference>
<dbReference type="GO" id="GO:0003700">
    <property type="term" value="F:DNA-binding transcription factor activity"/>
    <property type="evidence" value="ECO:0007669"/>
    <property type="project" value="InterPro"/>
</dbReference>